<evidence type="ECO:0000313" key="6">
    <source>
        <dbReference type="Proteomes" id="UP001371218"/>
    </source>
</evidence>
<evidence type="ECO:0000256" key="2">
    <source>
        <dbReference type="SAM" id="MobiDB-lite"/>
    </source>
</evidence>
<dbReference type="PANTHER" id="PTHR48084:SF3">
    <property type="entry name" value="SUBUNIT OF PYRUVATE:FLAVODOXIN OXIDOREDUCTASE"/>
    <property type="match status" value="1"/>
</dbReference>
<dbReference type="Proteomes" id="UP001371218">
    <property type="component" value="Unassembled WGS sequence"/>
</dbReference>
<feature type="compositionally biased region" description="Low complexity" evidence="2">
    <location>
        <begin position="1182"/>
        <end position="1199"/>
    </location>
</feature>
<dbReference type="Gene3D" id="3.40.50.970">
    <property type="match status" value="1"/>
</dbReference>
<protein>
    <submittedName>
        <fullName evidence="5">Indolepyruvate ferredoxin oxidoreductase family protein</fullName>
    </submittedName>
</protein>
<dbReference type="Pfam" id="PF20169">
    <property type="entry name" value="DUF6537"/>
    <property type="match status" value="1"/>
</dbReference>
<organism evidence="5 6">
    <name type="scientific">Ideonella lacteola</name>
    <dbReference type="NCBI Taxonomy" id="2984193"/>
    <lineage>
        <taxon>Bacteria</taxon>
        <taxon>Pseudomonadati</taxon>
        <taxon>Pseudomonadota</taxon>
        <taxon>Betaproteobacteria</taxon>
        <taxon>Burkholderiales</taxon>
        <taxon>Sphaerotilaceae</taxon>
        <taxon>Ideonella</taxon>
    </lineage>
</organism>
<dbReference type="RefSeq" id="WP_341426835.1">
    <property type="nucleotide sequence ID" value="NZ_JBBUTG010000010.1"/>
</dbReference>
<proteinExistence type="predicted"/>
<dbReference type="InterPro" id="IPR046667">
    <property type="entry name" value="DUF6537"/>
</dbReference>
<dbReference type="NCBIfam" id="NF009589">
    <property type="entry name" value="PRK13030.1"/>
    <property type="match status" value="1"/>
</dbReference>
<sequence>MGATLIRPKAERHSAAGGDPAAAVQASIVNGTQALLALLIAQRRRDRAGGLSTAAFVSGYRGSPLGRLDQLLGQQQSLLKRWDIEFLPAINEEFAATACLGAQRVSLDPRRRVDGVHCLWYGKGPGLDRAGDALRHGHVYGSSRLGGVLVVVGEDHGCMSSTMSFQSDAVMQAWSMPVLHPADVAEYIEFGLYGWALSRFSGAWVGFKAVSEVVASTSTVDVRPVPLFSPVQVRWKPPEPVHVRASDPPSLALEARLETKLQAVREFARVHAVDRVLADPVDAKLGVITVGKAHGDFVEVLRREGMGMPQLEAAGIRLYKVGLVYPLEPTRVRALMSGLDHVLVIEEKAPIVERQLRDLLYDLPAGERPQVCGKHDVWGRPLLPSVEPLRPSMIEIAWQTWRGQARGITPPPRPVLSLVPAEAPAAEATLPQREPYFCGGCPHSTSTQVPAGSRALAGIGCHFMASWMQRQTTGSTQMGGEGVDWIAASRFTREPHVFQNLGDGTYFHSGHLAIRQAVAAGTRVTFKLLFNDAVGMTGGQALDGKLTVPSLVAQVRAEGVQRIAVVIGSDGTTAWRPSDLPRGVSVHTRDDFDAVQRELREWPGVSVLVYDQMCASEKRRLRNRHLRPDLPMRSHIHQPLCDGCGECDRVAGCMAVVPVHRGGVRKRQVDLSACNADQVCQQSACHAFVQVHGGRPRRGLRRPADRTRLEAACARLPEPTWPALPADYNVVLAGVGGAGVVTLSQLLVRAADLDGLSARALDLMGFAQKGGAAVSTVRIAGSGALLNQARIDVGQAHALLACDLVVAAGDDVMATLRRGRTRVLAHLHETPTAQSKLASGKPLPIQAMLSKLQDAVGEQGLHACDAYALSERLLGDGLPAYVLLLGMAWQLGMLPVSLASLRRAIQQQGIDVELNLDALSLGRLAAARPQRLQRQAQSASWAPVLPAFMSGTREIRLSELIRRQRNRLLRYAGNRRLASRYLRLIDKLSSREAALGIEGRPLTRLVAEQFSRLLQVPDGYEVARRLSDGSLQAELSRRFEGHPRFTMQIALPWWPRRDGRGGVRKLSLGPWAVPLLRVWAACRVLRGTSLDLHAWQPTHRAGRALTDEYEAMLRDMLPTLSVANQAQAREIASLPDDVRGVGPMRRRAIAQVRQALVQARAQWLQAQAPVQAVVAGHDPAEGAAGDPSAAVPGPVAAAA</sequence>
<feature type="domain" description="DUF6537" evidence="4">
    <location>
        <begin position="958"/>
        <end position="1155"/>
    </location>
</feature>
<dbReference type="PANTHER" id="PTHR48084">
    <property type="entry name" value="2-OXOGLUTARATE OXIDOREDUCTASE SUBUNIT KORB-RELATED"/>
    <property type="match status" value="1"/>
</dbReference>
<dbReference type="SUPFAM" id="SSF53323">
    <property type="entry name" value="Pyruvate-ferredoxin oxidoreductase, PFOR, domain III"/>
    <property type="match status" value="1"/>
</dbReference>
<dbReference type="NCBIfam" id="NF009588">
    <property type="entry name" value="PRK13029.1"/>
    <property type="match status" value="1"/>
</dbReference>
<comment type="caution">
    <text evidence="5">The sequence shown here is derived from an EMBL/GenBank/DDBJ whole genome shotgun (WGS) entry which is preliminary data.</text>
</comment>
<feature type="domain" description="Pyruvate/ketoisovalerate oxidoreductase catalytic" evidence="3">
    <location>
        <begin position="736"/>
        <end position="923"/>
    </location>
</feature>
<dbReference type="CDD" id="cd07034">
    <property type="entry name" value="TPP_PYR_PFOR_IOR-alpha_like"/>
    <property type="match status" value="1"/>
</dbReference>
<name>A0ABU9BR37_9BURK</name>
<dbReference type="Pfam" id="PF01558">
    <property type="entry name" value="POR"/>
    <property type="match status" value="1"/>
</dbReference>
<dbReference type="InterPro" id="IPR002869">
    <property type="entry name" value="Pyrv_flavodox_OxRed_cen"/>
</dbReference>
<dbReference type="InterPro" id="IPR019752">
    <property type="entry name" value="Pyrv/ketoisovalerate_OxRed_cat"/>
</dbReference>
<evidence type="ECO:0000313" key="5">
    <source>
        <dbReference type="EMBL" id="MEK8032425.1"/>
    </source>
</evidence>
<evidence type="ECO:0000259" key="4">
    <source>
        <dbReference type="Pfam" id="PF20169"/>
    </source>
</evidence>
<evidence type="ECO:0000259" key="3">
    <source>
        <dbReference type="Pfam" id="PF01558"/>
    </source>
</evidence>
<evidence type="ECO:0000256" key="1">
    <source>
        <dbReference type="ARBA" id="ARBA00023002"/>
    </source>
</evidence>
<accession>A0ABU9BR37</accession>
<keyword evidence="6" id="KW-1185">Reference proteome</keyword>
<dbReference type="InterPro" id="IPR029061">
    <property type="entry name" value="THDP-binding"/>
</dbReference>
<gene>
    <name evidence="5" type="ORF">AACH06_16490</name>
</gene>
<feature type="region of interest" description="Disordered" evidence="2">
    <location>
        <begin position="1178"/>
        <end position="1199"/>
    </location>
</feature>
<keyword evidence="1" id="KW-0560">Oxidoreductase</keyword>
<dbReference type="Gene3D" id="3.40.920.10">
    <property type="entry name" value="Pyruvate-ferredoxin oxidoreductase, PFOR, domain III"/>
    <property type="match status" value="1"/>
</dbReference>
<dbReference type="SUPFAM" id="SSF52518">
    <property type="entry name" value="Thiamin diphosphate-binding fold (THDP-binding)"/>
    <property type="match status" value="2"/>
</dbReference>
<dbReference type="InterPro" id="IPR002880">
    <property type="entry name" value="Pyrv_Fd/Flavodoxin_OxRdtase_N"/>
</dbReference>
<dbReference type="EMBL" id="JBBUTG010000010">
    <property type="protein sequence ID" value="MEK8032425.1"/>
    <property type="molecule type" value="Genomic_DNA"/>
</dbReference>
<reference evidence="5 6" key="1">
    <citation type="submission" date="2024-04" db="EMBL/GenBank/DDBJ databases">
        <title>Novel species of the genus Ideonella isolated from streams.</title>
        <authorList>
            <person name="Lu H."/>
        </authorList>
    </citation>
    <scope>NUCLEOTIDE SEQUENCE [LARGE SCALE GENOMIC DNA]</scope>
    <source>
        <strain evidence="5 6">DXS29W</strain>
    </source>
</reference>
<dbReference type="InterPro" id="IPR051457">
    <property type="entry name" value="2-oxoacid:Fd_oxidoreductase"/>
</dbReference>